<dbReference type="EMBL" id="CAUWAG010000011">
    <property type="protein sequence ID" value="CAJ2508415.1"/>
    <property type="molecule type" value="Genomic_DNA"/>
</dbReference>
<feature type="compositionally biased region" description="Low complexity" evidence="1">
    <location>
        <begin position="161"/>
        <end position="173"/>
    </location>
</feature>
<gene>
    <name evidence="2" type="ORF">KHLLAP_LOCUS8883</name>
</gene>
<keyword evidence="3" id="KW-1185">Reference proteome</keyword>
<feature type="compositionally biased region" description="Acidic residues" evidence="1">
    <location>
        <begin position="240"/>
        <end position="250"/>
    </location>
</feature>
<name>A0AAI8YKS9_9PEZI</name>
<reference evidence="2" key="1">
    <citation type="submission" date="2023-10" db="EMBL/GenBank/DDBJ databases">
        <authorList>
            <person name="Hackl T."/>
        </authorList>
    </citation>
    <scope>NUCLEOTIDE SEQUENCE</scope>
</reference>
<dbReference type="AlphaFoldDB" id="A0AAI8YKS9"/>
<evidence type="ECO:0000313" key="3">
    <source>
        <dbReference type="Proteomes" id="UP001295740"/>
    </source>
</evidence>
<protein>
    <submittedName>
        <fullName evidence="2">Uu.00g134410.m01.CDS01</fullName>
    </submittedName>
</protein>
<feature type="compositionally biased region" description="Pro residues" evidence="1">
    <location>
        <begin position="174"/>
        <end position="188"/>
    </location>
</feature>
<sequence>MDHGQQSINNTISSQAQQRFRNATDVCVTRPANGNYTVSRGGNVTLYINAAKFQALSQSDSSVTKQKTLSGTTASSCTPAFKAEALREHSNRQNEQISQAELKDRIVEQQVKGLRGDLLLSRAMVSIPLVPQQGYYRQDGLPGGDDLHEEQSDSSEEERGSPSSDSSSTTCCPPSSPPYTPPSPPSRFPSPTLLSNDARVAPPQRRLLAMIAYFLYHGDDDDADSVNWDALDSDVPNEMTDADSVVDYDAMDSSLPNEEDDEVDNGESNNDAASPPISPRTRQPELLPEPVAESESESESELSPGGSTPEPQQARPHDV</sequence>
<evidence type="ECO:0000256" key="1">
    <source>
        <dbReference type="SAM" id="MobiDB-lite"/>
    </source>
</evidence>
<organism evidence="2 3">
    <name type="scientific">Anthostomella pinea</name>
    <dbReference type="NCBI Taxonomy" id="933095"/>
    <lineage>
        <taxon>Eukaryota</taxon>
        <taxon>Fungi</taxon>
        <taxon>Dikarya</taxon>
        <taxon>Ascomycota</taxon>
        <taxon>Pezizomycotina</taxon>
        <taxon>Sordariomycetes</taxon>
        <taxon>Xylariomycetidae</taxon>
        <taxon>Xylariales</taxon>
        <taxon>Xylariaceae</taxon>
        <taxon>Anthostomella</taxon>
    </lineage>
</organism>
<accession>A0AAI8YKS9</accession>
<proteinExistence type="predicted"/>
<dbReference type="Proteomes" id="UP001295740">
    <property type="component" value="Unassembled WGS sequence"/>
</dbReference>
<feature type="region of interest" description="Disordered" evidence="1">
    <location>
        <begin position="237"/>
        <end position="319"/>
    </location>
</feature>
<feature type="region of interest" description="Disordered" evidence="1">
    <location>
        <begin position="134"/>
        <end position="200"/>
    </location>
</feature>
<feature type="compositionally biased region" description="Low complexity" evidence="1">
    <location>
        <begin position="301"/>
        <end position="311"/>
    </location>
</feature>
<comment type="caution">
    <text evidence="2">The sequence shown here is derived from an EMBL/GenBank/DDBJ whole genome shotgun (WGS) entry which is preliminary data.</text>
</comment>
<evidence type="ECO:0000313" key="2">
    <source>
        <dbReference type="EMBL" id="CAJ2508415.1"/>
    </source>
</evidence>